<dbReference type="GO" id="GO:0005886">
    <property type="term" value="C:plasma membrane"/>
    <property type="evidence" value="ECO:0007669"/>
    <property type="project" value="UniProtKB-SubCell"/>
</dbReference>
<dbReference type="GO" id="GO:0055085">
    <property type="term" value="P:transmembrane transport"/>
    <property type="evidence" value="ECO:0007669"/>
    <property type="project" value="InterPro"/>
</dbReference>
<feature type="transmembrane region" description="Helical" evidence="8">
    <location>
        <begin position="97"/>
        <end position="119"/>
    </location>
</feature>
<gene>
    <name evidence="10" type="ORF">SDC9_123569</name>
</gene>
<accession>A0A645CI15</accession>
<dbReference type="InterPro" id="IPR035906">
    <property type="entry name" value="MetI-like_sf"/>
</dbReference>
<dbReference type="InterPro" id="IPR000515">
    <property type="entry name" value="MetI-like"/>
</dbReference>
<dbReference type="SUPFAM" id="SSF161098">
    <property type="entry name" value="MetI-like"/>
    <property type="match status" value="2"/>
</dbReference>
<keyword evidence="4" id="KW-0997">Cell inner membrane</keyword>
<evidence type="ECO:0000256" key="3">
    <source>
        <dbReference type="ARBA" id="ARBA00022475"/>
    </source>
</evidence>
<reference evidence="10" key="1">
    <citation type="submission" date="2019-08" db="EMBL/GenBank/DDBJ databases">
        <authorList>
            <person name="Kucharzyk K."/>
            <person name="Murdoch R.W."/>
            <person name="Higgins S."/>
            <person name="Loffler F."/>
        </authorList>
    </citation>
    <scope>NUCLEOTIDE SEQUENCE</scope>
</reference>
<organism evidence="10">
    <name type="scientific">bioreactor metagenome</name>
    <dbReference type="NCBI Taxonomy" id="1076179"/>
    <lineage>
        <taxon>unclassified sequences</taxon>
        <taxon>metagenomes</taxon>
        <taxon>ecological metagenomes</taxon>
    </lineage>
</organism>
<keyword evidence="3" id="KW-1003">Cell membrane</keyword>
<feature type="domain" description="ABC transmembrane type-1" evidence="9">
    <location>
        <begin position="1"/>
        <end position="69"/>
    </location>
</feature>
<feature type="transmembrane region" description="Helical" evidence="8">
    <location>
        <begin position="322"/>
        <end position="343"/>
    </location>
</feature>
<evidence type="ECO:0000256" key="8">
    <source>
        <dbReference type="SAM" id="Phobius"/>
    </source>
</evidence>
<feature type="transmembrane region" description="Helical" evidence="8">
    <location>
        <begin position="298"/>
        <end position="316"/>
    </location>
</feature>
<keyword evidence="7 8" id="KW-0472">Membrane</keyword>
<dbReference type="AlphaFoldDB" id="A0A645CI15"/>
<sequence>MPSILAAALLVFMRALADFGTPLLIGEGYRTFPVEIYNQYVGETSVNYSFAAAISVIAIGITAIVFFIQKWLTSKFRFTINALHTIEQKKPKPMTSVLIHLYAYILVGISMMPQVYLAYCSFRNTSKSGALFLPGFSLNNYRIGLSKMKSAISNTLLIGLISVGIVVVLAILVAYLVVRRPSAKSHAIDTLSMVPYIIPGSVVGIALIMAFNTKPLVLTGSVAIMIISMVVRRIPYTIRSSVAILGQIPISVEEAAISLGCSKLKAFFSITVPMMSNGIISGGLLSWVTIITELSTSIILYTSHTVTLTLSIYIFVSRGTDGPAAAMATILTAFTILSLLIFMRFSKSKDVTF</sequence>
<dbReference type="Gene3D" id="1.10.3720.10">
    <property type="entry name" value="MetI-like"/>
    <property type="match status" value="2"/>
</dbReference>
<evidence type="ECO:0000256" key="1">
    <source>
        <dbReference type="ARBA" id="ARBA00004429"/>
    </source>
</evidence>
<evidence type="ECO:0000256" key="6">
    <source>
        <dbReference type="ARBA" id="ARBA00022989"/>
    </source>
</evidence>
<evidence type="ECO:0000256" key="2">
    <source>
        <dbReference type="ARBA" id="ARBA00022448"/>
    </source>
</evidence>
<keyword evidence="6 8" id="KW-1133">Transmembrane helix</keyword>
<feature type="transmembrane region" description="Helical" evidence="8">
    <location>
        <begin position="156"/>
        <end position="178"/>
    </location>
</feature>
<feature type="transmembrane region" description="Helical" evidence="8">
    <location>
        <begin position="190"/>
        <end position="210"/>
    </location>
</feature>
<dbReference type="PANTHER" id="PTHR43357:SF3">
    <property type="entry name" value="FE(3+)-TRANSPORT SYSTEM PERMEASE PROTEIN FBPB 2"/>
    <property type="match status" value="1"/>
</dbReference>
<feature type="transmembrane region" description="Helical" evidence="8">
    <location>
        <begin position="216"/>
        <end position="235"/>
    </location>
</feature>
<evidence type="ECO:0000256" key="7">
    <source>
        <dbReference type="ARBA" id="ARBA00023136"/>
    </source>
</evidence>
<keyword evidence="5 8" id="KW-0812">Transmembrane</keyword>
<dbReference type="Pfam" id="PF00528">
    <property type="entry name" value="BPD_transp_1"/>
    <property type="match status" value="1"/>
</dbReference>
<comment type="caution">
    <text evidence="10">The sequence shown here is derived from an EMBL/GenBank/DDBJ whole genome shotgun (WGS) entry which is preliminary data.</text>
</comment>
<dbReference type="CDD" id="cd06261">
    <property type="entry name" value="TM_PBP2"/>
    <property type="match status" value="1"/>
</dbReference>
<evidence type="ECO:0000256" key="5">
    <source>
        <dbReference type="ARBA" id="ARBA00022692"/>
    </source>
</evidence>
<dbReference type="PROSITE" id="PS50928">
    <property type="entry name" value="ABC_TM1"/>
    <property type="match status" value="2"/>
</dbReference>
<evidence type="ECO:0000259" key="9">
    <source>
        <dbReference type="PROSITE" id="PS50928"/>
    </source>
</evidence>
<evidence type="ECO:0000256" key="4">
    <source>
        <dbReference type="ARBA" id="ARBA00022519"/>
    </source>
</evidence>
<comment type="subcellular location">
    <subcellularLocation>
        <location evidence="1">Cell inner membrane</location>
        <topology evidence="1">Multi-pass membrane protein</topology>
    </subcellularLocation>
</comment>
<feature type="transmembrane region" description="Helical" evidence="8">
    <location>
        <begin position="266"/>
        <end position="291"/>
    </location>
</feature>
<feature type="transmembrane region" description="Helical" evidence="8">
    <location>
        <begin position="48"/>
        <end position="68"/>
    </location>
</feature>
<name>A0A645CI15_9ZZZZ</name>
<dbReference type="PANTHER" id="PTHR43357">
    <property type="entry name" value="INNER MEMBRANE ABC TRANSPORTER PERMEASE PROTEIN YDCV"/>
    <property type="match status" value="1"/>
</dbReference>
<feature type="domain" description="ABC transmembrane type-1" evidence="9">
    <location>
        <begin position="152"/>
        <end position="342"/>
    </location>
</feature>
<dbReference type="EMBL" id="VSSQ01027358">
    <property type="protein sequence ID" value="MPM76570.1"/>
    <property type="molecule type" value="Genomic_DNA"/>
</dbReference>
<evidence type="ECO:0000313" key="10">
    <source>
        <dbReference type="EMBL" id="MPM76570.1"/>
    </source>
</evidence>
<keyword evidence="2" id="KW-0813">Transport</keyword>
<proteinExistence type="predicted"/>
<protein>
    <recommendedName>
        <fullName evidence="9">ABC transmembrane type-1 domain-containing protein</fullName>
    </recommendedName>
</protein>